<comment type="similarity">
    <text evidence="2">Belongs to the unc-93 family.</text>
</comment>
<evidence type="ECO:0000313" key="10">
    <source>
        <dbReference type="EMBL" id="CAG6786714.1"/>
    </source>
</evidence>
<proteinExistence type="inferred from homology"/>
<organism evidence="10">
    <name type="scientific">Cacopsylla melanoneura</name>
    <dbReference type="NCBI Taxonomy" id="428564"/>
    <lineage>
        <taxon>Eukaryota</taxon>
        <taxon>Metazoa</taxon>
        <taxon>Ecdysozoa</taxon>
        <taxon>Arthropoda</taxon>
        <taxon>Hexapoda</taxon>
        <taxon>Insecta</taxon>
        <taxon>Pterygota</taxon>
        <taxon>Neoptera</taxon>
        <taxon>Paraneoptera</taxon>
        <taxon>Hemiptera</taxon>
        <taxon>Sternorrhyncha</taxon>
        <taxon>Psylloidea</taxon>
        <taxon>Psyllidae</taxon>
        <taxon>Psyllinae</taxon>
        <taxon>Cacopsylla</taxon>
    </lineage>
</organism>
<evidence type="ECO:0000256" key="8">
    <source>
        <dbReference type="ARBA" id="ARBA00041910"/>
    </source>
</evidence>
<dbReference type="PANTHER" id="PTHR23294">
    <property type="entry name" value="ET TRANSLATION PRODUCT-RELATED"/>
    <property type="match status" value="1"/>
</dbReference>
<feature type="transmembrane region" description="Helical" evidence="9">
    <location>
        <begin position="138"/>
        <end position="160"/>
    </location>
</feature>
<evidence type="ECO:0000256" key="9">
    <source>
        <dbReference type="SAM" id="Phobius"/>
    </source>
</evidence>
<evidence type="ECO:0000256" key="1">
    <source>
        <dbReference type="ARBA" id="ARBA00004141"/>
    </source>
</evidence>
<accession>A0A8D9BP70</accession>
<comment type="subcellular location">
    <subcellularLocation>
        <location evidence="1">Membrane</location>
        <topology evidence="1">Multi-pass membrane protein</topology>
    </subcellularLocation>
</comment>
<feature type="transmembrane region" description="Helical" evidence="9">
    <location>
        <begin position="78"/>
        <end position="96"/>
    </location>
</feature>
<feature type="transmembrane region" description="Helical" evidence="9">
    <location>
        <begin position="50"/>
        <end position="71"/>
    </location>
</feature>
<name>A0A8D9BP70_9HEMI</name>
<evidence type="ECO:0000256" key="3">
    <source>
        <dbReference type="ARBA" id="ARBA00022692"/>
    </source>
</evidence>
<dbReference type="AlphaFoldDB" id="A0A8D9BP70"/>
<dbReference type="InterPro" id="IPR010291">
    <property type="entry name" value="Ion_channel_UNC-93"/>
</dbReference>
<dbReference type="EMBL" id="HBUF01649484">
    <property type="protein sequence ID" value="CAG6786714.1"/>
    <property type="molecule type" value="Transcribed_RNA"/>
</dbReference>
<dbReference type="PANTHER" id="PTHR23294:SF0">
    <property type="entry name" value="UNC93-LIKE PROTEIN MFSD11"/>
    <property type="match status" value="1"/>
</dbReference>
<feature type="transmembrane region" description="Helical" evidence="9">
    <location>
        <begin position="325"/>
        <end position="344"/>
    </location>
</feature>
<keyword evidence="3 9" id="KW-0812">Transmembrane</keyword>
<evidence type="ECO:0000256" key="7">
    <source>
        <dbReference type="ARBA" id="ARBA00040302"/>
    </source>
</evidence>
<keyword evidence="5 9" id="KW-0472">Membrane</keyword>
<sequence length="470" mass="51307">MELDKRMINIIVLGIGFMTAFTAFQTCGNIEKIVLDSIRKDDPSFTGDGYISLAVLYAVFAVCNWGAPSFISVAGPRLSMVIGSLCYGFFIASFLAPSNVLLYIASGVVGFGAAILWAAQGSYLTLNSDSATIQRNSGLFWAMFQVSMFAGNIFVTLEFAGKSHIDAESRTLVFTVLTSLSGLGVILIVCLRPAVRQDGELVSHQNAGPLEAFRTSFKLFTSRNMILLSAMFFYSGLETCFYSGVYGSTIGFTQQLFCLHSYLGLETCFYRGVYGATIGFTQQLGANSKSLVGMSGIFVGFGEVLGGAIFGIFSKQTTRWGREPIIVFGYILHMLAFFFIFLNIPNAAPFGDTMDEAFIQPNQYLAILCSFLLGLGDSCQNTQIFSILGLLYPDDSAPVFALFKFTQSLSLSLSFVYSSMLGLYVQLGILAVWATFGTICFCTVELSRKRTAIETAGQRSPHNEMKEQQD</sequence>
<protein>
    <recommendedName>
        <fullName evidence="7">UNC93-like protein MFSD11</fullName>
    </recommendedName>
    <alternativeName>
        <fullName evidence="8">Major facilitator superfamily domain-containing protein 11</fullName>
    </alternativeName>
</protein>
<evidence type="ECO:0000256" key="4">
    <source>
        <dbReference type="ARBA" id="ARBA00022989"/>
    </source>
</evidence>
<reference evidence="10" key="1">
    <citation type="submission" date="2021-05" db="EMBL/GenBank/DDBJ databases">
        <authorList>
            <person name="Alioto T."/>
            <person name="Alioto T."/>
            <person name="Gomez Garrido J."/>
        </authorList>
    </citation>
    <scope>NUCLEOTIDE SEQUENCE</scope>
</reference>
<dbReference type="SUPFAM" id="SSF103473">
    <property type="entry name" value="MFS general substrate transporter"/>
    <property type="match status" value="1"/>
</dbReference>
<feature type="transmembrane region" description="Helical" evidence="9">
    <location>
        <begin position="291"/>
        <end position="313"/>
    </location>
</feature>
<feature type="transmembrane region" description="Helical" evidence="9">
    <location>
        <begin position="225"/>
        <end position="245"/>
    </location>
</feature>
<dbReference type="Gene3D" id="1.20.1250.20">
    <property type="entry name" value="MFS general substrate transporter like domains"/>
    <property type="match status" value="1"/>
</dbReference>
<dbReference type="InterPro" id="IPR051617">
    <property type="entry name" value="UNC-93-like_regulator"/>
</dbReference>
<evidence type="ECO:0000256" key="2">
    <source>
        <dbReference type="ARBA" id="ARBA00009172"/>
    </source>
</evidence>
<dbReference type="InterPro" id="IPR036259">
    <property type="entry name" value="MFS_trans_sf"/>
</dbReference>
<feature type="transmembrane region" description="Helical" evidence="9">
    <location>
        <begin position="423"/>
        <end position="444"/>
    </location>
</feature>
<feature type="transmembrane region" description="Helical" evidence="9">
    <location>
        <begin position="7"/>
        <end position="24"/>
    </location>
</feature>
<evidence type="ECO:0000256" key="5">
    <source>
        <dbReference type="ARBA" id="ARBA00023136"/>
    </source>
</evidence>
<keyword evidence="4 9" id="KW-1133">Transmembrane helix</keyword>
<feature type="transmembrane region" description="Helical" evidence="9">
    <location>
        <begin position="102"/>
        <end position="126"/>
    </location>
</feature>
<dbReference type="Pfam" id="PF05978">
    <property type="entry name" value="UNC-93"/>
    <property type="match status" value="1"/>
</dbReference>
<keyword evidence="6" id="KW-0325">Glycoprotein</keyword>
<evidence type="ECO:0000256" key="6">
    <source>
        <dbReference type="ARBA" id="ARBA00023180"/>
    </source>
</evidence>
<feature type="transmembrane region" description="Helical" evidence="9">
    <location>
        <begin position="172"/>
        <end position="191"/>
    </location>
</feature>
<dbReference type="EMBL" id="HBUF01649483">
    <property type="protein sequence ID" value="CAG6786713.1"/>
    <property type="molecule type" value="Transcribed_RNA"/>
</dbReference>
<dbReference type="GO" id="GO:0016020">
    <property type="term" value="C:membrane"/>
    <property type="evidence" value="ECO:0007669"/>
    <property type="project" value="UniProtKB-SubCell"/>
</dbReference>